<reference evidence="1" key="1">
    <citation type="journal article" date="2020" name="Microorganisms">
        <title>Isolation, Genomic and Metabolomic Characterization of Streptomyces tendae VITAKN with Quorum Sensing Inhibitory Activity from Southern India.</title>
        <authorList>
            <person name="Ishaque N.M."/>
            <person name="Burgsdorf I."/>
            <person name="Limlingan Malit J.J."/>
            <person name="Saha S."/>
            <person name="Teta R."/>
            <person name="Ewe D."/>
            <person name="Kannabiran K."/>
            <person name="Hrouzek P."/>
            <person name="Steindler L."/>
            <person name="Costantino V."/>
            <person name="Saurav K."/>
        </authorList>
    </citation>
    <scope>NUCLEOTIDE SEQUENCE</scope>
    <source>
        <strain evidence="1">VITAKN</strain>
    </source>
</reference>
<gene>
    <name evidence="1" type="ORF">GUR47_21520</name>
</gene>
<accession>A0A6B3QMR3</accession>
<dbReference type="SUPFAM" id="SSF52540">
    <property type="entry name" value="P-loop containing nucleoside triphosphate hydrolases"/>
    <property type="match status" value="1"/>
</dbReference>
<proteinExistence type="predicted"/>
<name>A0A6B3QMR3_STRTE</name>
<dbReference type="RefSeq" id="WP_164459362.1">
    <property type="nucleotide sequence ID" value="NZ_JAAIFS010000004.1"/>
</dbReference>
<evidence type="ECO:0000313" key="1">
    <source>
        <dbReference type="EMBL" id="NEV89232.1"/>
    </source>
</evidence>
<dbReference type="AlphaFoldDB" id="A0A6B3QMR3"/>
<comment type="caution">
    <text evidence="1">The sequence shown here is derived from an EMBL/GenBank/DDBJ whole genome shotgun (WGS) entry which is preliminary data.</text>
</comment>
<protein>
    <submittedName>
        <fullName evidence="1">Uncharacterized protein</fullName>
    </submittedName>
</protein>
<dbReference type="EMBL" id="JAAIFS010000004">
    <property type="protein sequence ID" value="NEV89232.1"/>
    <property type="molecule type" value="Genomic_DNA"/>
</dbReference>
<dbReference type="InterPro" id="IPR027417">
    <property type="entry name" value="P-loop_NTPase"/>
</dbReference>
<organism evidence="1">
    <name type="scientific">Streptomyces tendae</name>
    <dbReference type="NCBI Taxonomy" id="1932"/>
    <lineage>
        <taxon>Bacteria</taxon>
        <taxon>Bacillati</taxon>
        <taxon>Actinomycetota</taxon>
        <taxon>Actinomycetes</taxon>
        <taxon>Kitasatosporales</taxon>
        <taxon>Streptomycetaceae</taxon>
        <taxon>Streptomyces</taxon>
    </lineage>
</organism>
<sequence>MDVNNLRIPDRFERLRDLGDEALTSIIIPVEPMLDEIDERFMDMRAADRGSLMILRGTSGAGKSTFLDTVGFFRQRISTRRIARDANVGQALREAATSENTVVVFEGREALGDVSGSEIESAMHEINQFVRSEEGKRSLVVWPTNRDDLTDMLVGIGESLGREALFGVSTPVTSFQGPPKTEYSRIAQQTVSVLNEGASLDALGISADLANDLAQKSDTIGNYLARIRSAAVRAGARVEKLLTKERYRLWTLTASGNDVEGDVAALTRGGFSAADVDRLLSSTRANVVSDLKKHPEQTGILGTVLDARIVNMDMVCMLAVTRTYGSPELHKVMQSKDMITAKDGSAARRLVESDLGILLQGKPLGTRKRGPKPGSNTKEAFAKLSEISRTNDGLLNDALGRGLVETGLVDNYETEKNLGTDLIFNSDIYCIKAGAPIRLELMWRSKTGRAAIANYVLGKINNYGRAIGVIQ</sequence>